<dbReference type="Pfam" id="PF21906">
    <property type="entry name" value="WHD_NrtR"/>
    <property type="match status" value="1"/>
</dbReference>
<dbReference type="InterPro" id="IPR036388">
    <property type="entry name" value="WH-like_DNA-bd_sf"/>
</dbReference>
<dbReference type="PROSITE" id="PS51462">
    <property type="entry name" value="NUDIX"/>
    <property type="match status" value="1"/>
</dbReference>
<gene>
    <name evidence="2" type="ORF">SAMN05421739_107124</name>
</gene>
<evidence type="ECO:0000259" key="1">
    <source>
        <dbReference type="PROSITE" id="PS51462"/>
    </source>
</evidence>
<dbReference type="InterPro" id="IPR054105">
    <property type="entry name" value="WHD_NrtR"/>
</dbReference>
<dbReference type="RefSeq" id="WP_092104570.1">
    <property type="nucleotide sequence ID" value="NZ_FOOT01000007.1"/>
</dbReference>
<dbReference type="Proteomes" id="UP000198724">
    <property type="component" value="Unassembled WGS sequence"/>
</dbReference>
<organism evidence="2 3">
    <name type="scientific">Pontibacter chinhatensis</name>
    <dbReference type="NCBI Taxonomy" id="1436961"/>
    <lineage>
        <taxon>Bacteria</taxon>
        <taxon>Pseudomonadati</taxon>
        <taxon>Bacteroidota</taxon>
        <taxon>Cytophagia</taxon>
        <taxon>Cytophagales</taxon>
        <taxon>Hymenobacteraceae</taxon>
        <taxon>Pontibacter</taxon>
    </lineage>
</organism>
<sequence>MPQEKINHSNASPYLSELTLDCVILSFHEDCLKVLLLRWKGTQEWSLPGGPIRRNEAVDAAANRILKERTGLDDIFLQQFHVFGEVERYNREEIKYKLKHLIDPDKWYERAVSVGYYALVDHAKAMPTPDPFTEQCAWWDVQQIPALLFDHNRIIQVARQALRTQLSWQPIGYNLLPEKFTLPELQRLYEAILGKGLDPRNFQRKMLSLGILERLAERRRGGAFKSPYLYRFKKEEYELKLKESNLFFS</sequence>
<dbReference type="SUPFAM" id="SSF46785">
    <property type="entry name" value="Winged helix' DNA-binding domain"/>
    <property type="match status" value="1"/>
</dbReference>
<dbReference type="InterPro" id="IPR015797">
    <property type="entry name" value="NUDIX_hydrolase-like_dom_sf"/>
</dbReference>
<dbReference type="STRING" id="1436961.SAMN05421739_107124"/>
<dbReference type="Gene3D" id="3.90.79.10">
    <property type="entry name" value="Nucleoside Triphosphate Pyrophosphohydrolase"/>
    <property type="match status" value="1"/>
</dbReference>
<dbReference type="OrthoDB" id="9786141at2"/>
<dbReference type="SUPFAM" id="SSF55811">
    <property type="entry name" value="Nudix"/>
    <property type="match status" value="1"/>
</dbReference>
<feature type="domain" description="Nudix hydrolase" evidence="1">
    <location>
        <begin position="17"/>
        <end position="163"/>
    </location>
</feature>
<evidence type="ECO:0000313" key="2">
    <source>
        <dbReference type="EMBL" id="SFH21862.1"/>
    </source>
</evidence>
<accession>A0A1I2Y8A8</accession>
<proteinExistence type="predicted"/>
<protein>
    <submittedName>
        <fullName evidence="2">ADP-ribose pyrophosphatase YjhB, NUDIX family</fullName>
    </submittedName>
</protein>
<dbReference type="InterPro" id="IPR000086">
    <property type="entry name" value="NUDIX_hydrolase_dom"/>
</dbReference>
<name>A0A1I2Y8A8_9BACT</name>
<reference evidence="3" key="1">
    <citation type="submission" date="2016-10" db="EMBL/GenBank/DDBJ databases">
        <authorList>
            <person name="Varghese N."/>
            <person name="Submissions S."/>
        </authorList>
    </citation>
    <scope>NUCLEOTIDE SEQUENCE [LARGE SCALE GENOMIC DNA]</scope>
    <source>
        <strain evidence="3">LP51</strain>
    </source>
</reference>
<dbReference type="PANTHER" id="PTHR43736:SF4">
    <property type="entry name" value="SLR1690 PROTEIN"/>
    <property type="match status" value="1"/>
</dbReference>
<keyword evidence="3" id="KW-1185">Reference proteome</keyword>
<dbReference type="CDD" id="cd18873">
    <property type="entry name" value="NUDIX_NadM_like"/>
    <property type="match status" value="1"/>
</dbReference>
<dbReference type="PANTHER" id="PTHR43736">
    <property type="entry name" value="ADP-RIBOSE PYROPHOSPHATASE"/>
    <property type="match status" value="1"/>
</dbReference>
<dbReference type="Gene3D" id="1.10.10.10">
    <property type="entry name" value="Winged helix-like DNA-binding domain superfamily/Winged helix DNA-binding domain"/>
    <property type="match status" value="1"/>
</dbReference>
<dbReference type="Pfam" id="PF00293">
    <property type="entry name" value="NUDIX"/>
    <property type="match status" value="1"/>
</dbReference>
<dbReference type="AlphaFoldDB" id="A0A1I2Y8A8"/>
<dbReference type="InterPro" id="IPR036390">
    <property type="entry name" value="WH_DNA-bd_sf"/>
</dbReference>
<evidence type="ECO:0000313" key="3">
    <source>
        <dbReference type="Proteomes" id="UP000198724"/>
    </source>
</evidence>
<dbReference type="EMBL" id="FOOT01000007">
    <property type="protein sequence ID" value="SFH21862.1"/>
    <property type="molecule type" value="Genomic_DNA"/>
</dbReference>